<keyword evidence="2" id="KW-0689">Ribosomal protein</keyword>
<feature type="compositionally biased region" description="Basic and acidic residues" evidence="1">
    <location>
        <begin position="11"/>
        <end position="24"/>
    </location>
</feature>
<evidence type="ECO:0000313" key="3">
    <source>
        <dbReference type="EnsemblMetazoa" id="ASIC019652-PA"/>
    </source>
</evidence>
<dbReference type="GO" id="GO:0005840">
    <property type="term" value="C:ribosome"/>
    <property type="evidence" value="ECO:0007669"/>
    <property type="project" value="UniProtKB-KW"/>
</dbReference>
<dbReference type="VEuPathDB" id="VectorBase:ASIS011164"/>
<dbReference type="EMBL" id="ATLV01024539">
    <property type="status" value="NOT_ANNOTATED_CDS"/>
    <property type="molecule type" value="Genomic_DNA"/>
</dbReference>
<proteinExistence type="predicted"/>
<reference evidence="2 4" key="1">
    <citation type="journal article" date="2014" name="BMC Genomics">
        <title>Genome sequence of Anopheles sinensis provides insight into genetics basis of mosquito competence for malaria parasites.</title>
        <authorList>
            <person name="Zhou D."/>
            <person name="Zhang D."/>
            <person name="Ding G."/>
            <person name="Shi L."/>
            <person name="Hou Q."/>
            <person name="Ye Y."/>
            <person name="Xu Y."/>
            <person name="Zhou H."/>
            <person name="Xiong C."/>
            <person name="Li S."/>
            <person name="Yu J."/>
            <person name="Hong S."/>
            <person name="Yu X."/>
            <person name="Zou P."/>
            <person name="Chen C."/>
            <person name="Chang X."/>
            <person name="Wang W."/>
            <person name="Lv Y."/>
            <person name="Sun Y."/>
            <person name="Ma L."/>
            <person name="Shen B."/>
            <person name="Zhu C."/>
        </authorList>
    </citation>
    <scope>NUCLEOTIDE SEQUENCE [LARGE SCALE GENOMIC DNA]</scope>
</reference>
<dbReference type="EnsemblMetazoa" id="ASIC019652-RA">
    <property type="protein sequence ID" value="ASIC019652-PA"/>
    <property type="gene ID" value="ASIC019652"/>
</dbReference>
<gene>
    <name evidence="2" type="ORF">ZHAS_00019652</name>
</gene>
<keyword evidence="4" id="KW-1185">Reference proteome</keyword>
<dbReference type="VEuPathDB" id="VectorBase:ASIC019652"/>
<protein>
    <submittedName>
        <fullName evidence="2 3">Acetyltransferase, ribosomal protein N-acetylase</fullName>
    </submittedName>
</protein>
<dbReference type="GO" id="GO:0016740">
    <property type="term" value="F:transferase activity"/>
    <property type="evidence" value="ECO:0007669"/>
    <property type="project" value="UniProtKB-KW"/>
</dbReference>
<keyword evidence="2" id="KW-0808">Transferase</keyword>
<dbReference type="EMBL" id="KE525352">
    <property type="protein sequence ID" value="KFB51582.1"/>
    <property type="molecule type" value="Genomic_DNA"/>
</dbReference>
<sequence length="133" mass="15315">MNYYTNNRHCRADWHTGSHPKPGEDVLYSPSRKDKNPVLIRRPDVVHVKVCRVTTSGDEEQKWRINEPTKGREINFCQEPSTDRSFCGRNVSRECRKFETGNPKKKKSFNSRTSFAAQQFGCKSLKPLGANGR</sequence>
<dbReference type="Proteomes" id="UP000030765">
    <property type="component" value="Unassembled WGS sequence"/>
</dbReference>
<keyword evidence="2" id="KW-0687">Ribonucleoprotein</keyword>
<evidence type="ECO:0000313" key="2">
    <source>
        <dbReference type="EMBL" id="KFB51582.1"/>
    </source>
</evidence>
<reference evidence="3" key="2">
    <citation type="submission" date="2020-05" db="UniProtKB">
        <authorList>
            <consortium name="EnsemblMetazoa"/>
        </authorList>
    </citation>
    <scope>IDENTIFICATION</scope>
</reference>
<dbReference type="AlphaFoldDB" id="A0A084WMY8"/>
<name>A0A084WMY8_ANOSI</name>
<feature type="region of interest" description="Disordered" evidence="1">
    <location>
        <begin position="11"/>
        <end position="35"/>
    </location>
</feature>
<evidence type="ECO:0000256" key="1">
    <source>
        <dbReference type="SAM" id="MobiDB-lite"/>
    </source>
</evidence>
<evidence type="ECO:0000313" key="4">
    <source>
        <dbReference type="Proteomes" id="UP000030765"/>
    </source>
</evidence>
<organism evidence="2">
    <name type="scientific">Anopheles sinensis</name>
    <name type="common">Mosquito</name>
    <dbReference type="NCBI Taxonomy" id="74873"/>
    <lineage>
        <taxon>Eukaryota</taxon>
        <taxon>Metazoa</taxon>
        <taxon>Ecdysozoa</taxon>
        <taxon>Arthropoda</taxon>
        <taxon>Hexapoda</taxon>
        <taxon>Insecta</taxon>
        <taxon>Pterygota</taxon>
        <taxon>Neoptera</taxon>
        <taxon>Endopterygota</taxon>
        <taxon>Diptera</taxon>
        <taxon>Nematocera</taxon>
        <taxon>Culicoidea</taxon>
        <taxon>Culicidae</taxon>
        <taxon>Anophelinae</taxon>
        <taxon>Anopheles</taxon>
    </lineage>
</organism>
<accession>A0A084WMY8</accession>